<evidence type="ECO:0000256" key="3">
    <source>
        <dbReference type="ARBA" id="ARBA00022448"/>
    </source>
</evidence>
<keyword evidence="3" id="KW-0813">Transport</keyword>
<dbReference type="RefSeq" id="WP_118644121.1">
    <property type="nucleotide sequence ID" value="NZ_CP060635.1"/>
</dbReference>
<keyword evidence="5" id="KW-0997">Cell inner membrane</keyword>
<evidence type="ECO:0000313" key="13">
    <source>
        <dbReference type="Proteomes" id="UP000515860"/>
    </source>
</evidence>
<protein>
    <recommendedName>
        <fullName evidence="10">Autoinducer 2 import system permease protein LsrC</fullName>
    </recommendedName>
</protein>
<evidence type="ECO:0000313" key="12">
    <source>
        <dbReference type="EMBL" id="QNM07569.1"/>
    </source>
</evidence>
<comment type="subcellular location">
    <subcellularLocation>
        <location evidence="1">Cell membrane</location>
        <topology evidence="1">Multi-pass membrane protein</topology>
    </subcellularLocation>
</comment>
<accession>A0A7G9G9T7</accession>
<evidence type="ECO:0000256" key="9">
    <source>
        <dbReference type="ARBA" id="ARBA00025439"/>
    </source>
</evidence>
<gene>
    <name evidence="12" type="ORF">H9Q79_11605</name>
</gene>
<evidence type="ECO:0000256" key="4">
    <source>
        <dbReference type="ARBA" id="ARBA00022475"/>
    </source>
</evidence>
<keyword evidence="13" id="KW-1185">Reference proteome</keyword>
<evidence type="ECO:0000256" key="8">
    <source>
        <dbReference type="ARBA" id="ARBA00023136"/>
    </source>
</evidence>
<dbReference type="PANTHER" id="PTHR32196:SF29">
    <property type="entry name" value="AUTOINDUCER 2 IMPORT SYSTEM PERMEASE PROTEIN LSRC"/>
    <property type="match status" value="1"/>
</dbReference>
<dbReference type="PANTHER" id="PTHR32196">
    <property type="entry name" value="ABC TRANSPORTER PERMEASE PROTEIN YPHD-RELATED-RELATED"/>
    <property type="match status" value="1"/>
</dbReference>
<feature type="transmembrane region" description="Helical" evidence="11">
    <location>
        <begin position="95"/>
        <end position="115"/>
    </location>
</feature>
<feature type="transmembrane region" description="Helical" evidence="11">
    <location>
        <begin position="70"/>
        <end position="89"/>
    </location>
</feature>
<dbReference type="KEGG" id="whj:H9Q79_11605"/>
<dbReference type="Pfam" id="PF02653">
    <property type="entry name" value="BPD_transp_2"/>
    <property type="match status" value="1"/>
</dbReference>
<evidence type="ECO:0000256" key="1">
    <source>
        <dbReference type="ARBA" id="ARBA00004651"/>
    </source>
</evidence>
<dbReference type="GO" id="GO:0005886">
    <property type="term" value="C:plasma membrane"/>
    <property type="evidence" value="ECO:0007669"/>
    <property type="project" value="UniProtKB-SubCell"/>
</dbReference>
<dbReference type="EMBL" id="CP060635">
    <property type="protein sequence ID" value="QNM07569.1"/>
    <property type="molecule type" value="Genomic_DNA"/>
</dbReference>
<keyword evidence="8 11" id="KW-0472">Membrane</keyword>
<feature type="transmembrane region" description="Helical" evidence="11">
    <location>
        <begin position="162"/>
        <end position="188"/>
    </location>
</feature>
<evidence type="ECO:0000256" key="6">
    <source>
        <dbReference type="ARBA" id="ARBA00022692"/>
    </source>
</evidence>
<keyword evidence="6 11" id="KW-0812">Transmembrane</keyword>
<dbReference type="Proteomes" id="UP000515860">
    <property type="component" value="Chromosome"/>
</dbReference>
<evidence type="ECO:0000256" key="11">
    <source>
        <dbReference type="SAM" id="Phobius"/>
    </source>
</evidence>
<dbReference type="CDD" id="cd06579">
    <property type="entry name" value="TM_PBP1_transp_AraH_like"/>
    <property type="match status" value="1"/>
</dbReference>
<evidence type="ECO:0000256" key="5">
    <source>
        <dbReference type="ARBA" id="ARBA00022519"/>
    </source>
</evidence>
<sequence>MAVKERMRKLLGMQEFSVFLVLIVIYILVGVIQPRWFNWNVFNTILLFMPYVLLLALGEMAIIINRNVDMSIGAIMGFCAVTAGMILRANPGFNLLLLCLVSAAVGGALGLINGFAVNKLNLPSVIVTMGTGYIFRGVFYIMCNGEQIDNTSIPRYITKLSAFNASVVGVPYLILFVFAVAVAVAVILMKTKLGRNIYFCGDNPTAAGLRGINTKRISIICFVFAGICSGLAALAYISRIGYVNPTAVGTGIEFTVIAAVVIGGTSMSGGTGSVLGTIFGVFLLGELDTAITIVGLSGHWQKAIYGLIIVVAVIADKQFRTRMHKTLEEKR</sequence>
<evidence type="ECO:0000256" key="10">
    <source>
        <dbReference type="ARBA" id="ARBA00039382"/>
    </source>
</evidence>
<comment type="function">
    <text evidence="9">Part of the ABC transporter complex LsrABCD involved in autoinducer 2 (AI-2) import. Probably responsible for the translocation of the substrate across the membrane.</text>
</comment>
<organism evidence="12 13">
    <name type="scientific">Wansuia hejianensis</name>
    <dbReference type="NCBI Taxonomy" id="2763667"/>
    <lineage>
        <taxon>Bacteria</taxon>
        <taxon>Bacillati</taxon>
        <taxon>Bacillota</taxon>
        <taxon>Clostridia</taxon>
        <taxon>Lachnospirales</taxon>
        <taxon>Lachnospiraceae</taxon>
        <taxon>Wansuia</taxon>
    </lineage>
</organism>
<comment type="subunit">
    <text evidence="2">The complex is composed of two ATP-binding proteins (LsrA), two transmembrane proteins (LsrC and LsrD) and a solute-binding protein (LsrB).</text>
</comment>
<feature type="transmembrane region" description="Helical" evidence="11">
    <location>
        <begin position="217"/>
        <end position="237"/>
    </location>
</feature>
<name>A0A7G9G9T7_9FIRM</name>
<keyword evidence="4" id="KW-1003">Cell membrane</keyword>
<keyword evidence="7 11" id="KW-1133">Transmembrane helix</keyword>
<reference evidence="12 13" key="1">
    <citation type="submission" date="2020-08" db="EMBL/GenBank/DDBJ databases">
        <authorList>
            <person name="Liu C."/>
            <person name="Sun Q."/>
        </authorList>
    </citation>
    <scope>NUCLEOTIDE SEQUENCE [LARGE SCALE GENOMIC DNA]</scope>
    <source>
        <strain evidence="12 13">NSJ-29</strain>
    </source>
</reference>
<evidence type="ECO:0000256" key="2">
    <source>
        <dbReference type="ARBA" id="ARBA00011262"/>
    </source>
</evidence>
<dbReference type="InterPro" id="IPR001851">
    <property type="entry name" value="ABC_transp_permease"/>
</dbReference>
<dbReference type="GO" id="GO:0022857">
    <property type="term" value="F:transmembrane transporter activity"/>
    <property type="evidence" value="ECO:0007669"/>
    <property type="project" value="InterPro"/>
</dbReference>
<dbReference type="AlphaFoldDB" id="A0A7G9G9T7"/>
<proteinExistence type="predicted"/>
<feature type="transmembrane region" description="Helical" evidence="11">
    <location>
        <begin position="122"/>
        <end position="142"/>
    </location>
</feature>
<feature type="transmembrane region" description="Helical" evidence="11">
    <location>
        <begin position="39"/>
        <end position="58"/>
    </location>
</feature>
<evidence type="ECO:0000256" key="7">
    <source>
        <dbReference type="ARBA" id="ARBA00022989"/>
    </source>
</evidence>
<feature type="transmembrane region" description="Helical" evidence="11">
    <location>
        <begin position="12"/>
        <end position="33"/>
    </location>
</feature>